<dbReference type="CDD" id="cd00266">
    <property type="entry name" value="MADS_SRF_like"/>
    <property type="match status" value="1"/>
</dbReference>
<dbReference type="Gene3D" id="3.40.1810.10">
    <property type="entry name" value="Transcription factor, MADS-box"/>
    <property type="match status" value="1"/>
</dbReference>
<dbReference type="GO" id="GO:0045944">
    <property type="term" value="P:positive regulation of transcription by RNA polymerase II"/>
    <property type="evidence" value="ECO:0007669"/>
    <property type="project" value="InterPro"/>
</dbReference>
<name>A0A6D2HIC9_9BRAS</name>
<dbReference type="EMBL" id="CACVBM020000188">
    <property type="protein sequence ID" value="CAA7015643.1"/>
    <property type="molecule type" value="Genomic_DNA"/>
</dbReference>
<dbReference type="SMART" id="SM00432">
    <property type="entry name" value="MADS"/>
    <property type="match status" value="1"/>
</dbReference>
<protein>
    <recommendedName>
        <fullName evidence="6">MADS-box domain-containing protein</fullName>
    </recommendedName>
</protein>
<dbReference type="InterPro" id="IPR033897">
    <property type="entry name" value="SRF-like_MADS-box"/>
</dbReference>
<dbReference type="GO" id="GO:0005634">
    <property type="term" value="C:nucleus"/>
    <property type="evidence" value="ECO:0007669"/>
    <property type="project" value="UniProtKB-SubCell"/>
</dbReference>
<dbReference type="Pfam" id="PF00319">
    <property type="entry name" value="SRF-TF"/>
    <property type="match status" value="1"/>
</dbReference>
<gene>
    <name evidence="7" type="ORF">MERR_LOCUS2878</name>
</gene>
<evidence type="ECO:0000256" key="5">
    <source>
        <dbReference type="ARBA" id="ARBA00023242"/>
    </source>
</evidence>
<evidence type="ECO:0000259" key="6">
    <source>
        <dbReference type="PROSITE" id="PS50066"/>
    </source>
</evidence>
<evidence type="ECO:0000313" key="7">
    <source>
        <dbReference type="EMBL" id="CAA7015643.1"/>
    </source>
</evidence>
<evidence type="ECO:0000313" key="8">
    <source>
        <dbReference type="Proteomes" id="UP000467841"/>
    </source>
</evidence>
<keyword evidence="4" id="KW-0804">Transcription</keyword>
<dbReference type="GO" id="GO:0046983">
    <property type="term" value="F:protein dimerization activity"/>
    <property type="evidence" value="ECO:0007669"/>
    <property type="project" value="InterPro"/>
</dbReference>
<dbReference type="OrthoDB" id="1072305at2759"/>
<evidence type="ECO:0000256" key="2">
    <source>
        <dbReference type="ARBA" id="ARBA00023015"/>
    </source>
</evidence>
<accession>A0A6D2HIC9</accession>
<dbReference type="GO" id="GO:0000981">
    <property type="term" value="F:DNA-binding transcription factor activity, RNA polymerase II-specific"/>
    <property type="evidence" value="ECO:0007669"/>
    <property type="project" value="InterPro"/>
</dbReference>
<organism evidence="7 8">
    <name type="scientific">Microthlaspi erraticum</name>
    <dbReference type="NCBI Taxonomy" id="1685480"/>
    <lineage>
        <taxon>Eukaryota</taxon>
        <taxon>Viridiplantae</taxon>
        <taxon>Streptophyta</taxon>
        <taxon>Embryophyta</taxon>
        <taxon>Tracheophyta</taxon>
        <taxon>Spermatophyta</taxon>
        <taxon>Magnoliopsida</taxon>
        <taxon>eudicotyledons</taxon>
        <taxon>Gunneridae</taxon>
        <taxon>Pentapetalae</taxon>
        <taxon>rosids</taxon>
        <taxon>malvids</taxon>
        <taxon>Brassicales</taxon>
        <taxon>Brassicaceae</taxon>
        <taxon>Coluteocarpeae</taxon>
        <taxon>Microthlaspi</taxon>
    </lineage>
</organism>
<comment type="subcellular location">
    <subcellularLocation>
        <location evidence="1">Nucleus</location>
    </subcellularLocation>
</comment>
<dbReference type="GO" id="GO:0000978">
    <property type="term" value="F:RNA polymerase II cis-regulatory region sequence-specific DNA binding"/>
    <property type="evidence" value="ECO:0007669"/>
    <property type="project" value="TreeGrafter"/>
</dbReference>
<keyword evidence="2" id="KW-0805">Transcription regulation</keyword>
<dbReference type="PROSITE" id="PS50066">
    <property type="entry name" value="MADS_BOX_2"/>
    <property type="match status" value="1"/>
</dbReference>
<evidence type="ECO:0000256" key="4">
    <source>
        <dbReference type="ARBA" id="ARBA00023163"/>
    </source>
</evidence>
<evidence type="ECO:0000256" key="3">
    <source>
        <dbReference type="ARBA" id="ARBA00023125"/>
    </source>
</evidence>
<sequence>MARGGTKRKIEIEKITIKNSLATCYSKRSYGLYSKASQLCLLSGAQIAILATPPSANSNVSLYSYGHSSVDGIVSAFLSGQRPVPVPEESKQTREDIGVCLARKDLGLGFWWDNKRLDRSQNPVEIKEAIGSILSLLSDAKRLRSDQASDVVLQHGTDQEVNQTLSLQSTSTICCIPDYLQNTDTEVNQTLNLQSNLTVPDGCLNTDTEMFVLDDDLPANLDEFLKNTQDLDQILPLSNSSNNDLPAGNLNDHQEMDFVNNKNTEDKEQNLLVSDNFNDDLPAEYLDDEEMKALFEGLLPDEFDDFV</sequence>
<dbReference type="InterPro" id="IPR002100">
    <property type="entry name" value="TF_MADSbox"/>
</dbReference>
<keyword evidence="5" id="KW-0539">Nucleus</keyword>
<keyword evidence="3" id="KW-0238">DNA-binding</keyword>
<proteinExistence type="predicted"/>
<dbReference type="AlphaFoldDB" id="A0A6D2HIC9"/>
<comment type="caution">
    <text evidence="7">The sequence shown here is derived from an EMBL/GenBank/DDBJ whole genome shotgun (WGS) entry which is preliminary data.</text>
</comment>
<reference evidence="7" key="1">
    <citation type="submission" date="2020-01" db="EMBL/GenBank/DDBJ databases">
        <authorList>
            <person name="Mishra B."/>
        </authorList>
    </citation>
    <scope>NUCLEOTIDE SEQUENCE [LARGE SCALE GENOMIC DNA]</scope>
</reference>
<dbReference type="Proteomes" id="UP000467841">
    <property type="component" value="Unassembled WGS sequence"/>
</dbReference>
<keyword evidence="8" id="KW-1185">Reference proteome</keyword>
<dbReference type="SUPFAM" id="SSF55455">
    <property type="entry name" value="SRF-like"/>
    <property type="match status" value="1"/>
</dbReference>
<dbReference type="InterPro" id="IPR036879">
    <property type="entry name" value="TF_MADSbox_sf"/>
</dbReference>
<evidence type="ECO:0000256" key="1">
    <source>
        <dbReference type="ARBA" id="ARBA00004123"/>
    </source>
</evidence>
<dbReference type="PANTHER" id="PTHR11945">
    <property type="entry name" value="MADS BOX PROTEIN"/>
    <property type="match status" value="1"/>
</dbReference>
<feature type="domain" description="MADS-box" evidence="6">
    <location>
        <begin position="5"/>
        <end position="50"/>
    </location>
</feature>
<dbReference type="PANTHER" id="PTHR11945:SF702">
    <property type="entry name" value="AGAMOUS-LIKE 83-RELATED"/>
    <property type="match status" value="1"/>
</dbReference>